<protein>
    <recommendedName>
        <fullName evidence="4">2-oxoacid dehydrogenase acyltransferase catalytic domain-containing protein</fullName>
    </recommendedName>
</protein>
<dbReference type="Gene3D" id="3.30.559.10">
    <property type="entry name" value="Chloramphenicol acetyltransferase-like domain"/>
    <property type="match status" value="1"/>
</dbReference>
<dbReference type="InterPro" id="IPR001078">
    <property type="entry name" value="2-oxoacid_DH_actylTfrase"/>
</dbReference>
<evidence type="ECO:0000259" key="4">
    <source>
        <dbReference type="Pfam" id="PF00198"/>
    </source>
</evidence>
<evidence type="ECO:0000256" key="1">
    <source>
        <dbReference type="ARBA" id="ARBA00001938"/>
    </source>
</evidence>
<dbReference type="AlphaFoldDB" id="A0A644TSI9"/>
<keyword evidence="2" id="KW-0808">Transferase</keyword>
<dbReference type="SUPFAM" id="SSF52777">
    <property type="entry name" value="CoA-dependent acyltransferases"/>
    <property type="match status" value="1"/>
</dbReference>
<dbReference type="PANTHER" id="PTHR43178:SF5">
    <property type="entry name" value="LIPOAMIDE ACYLTRANSFERASE COMPONENT OF BRANCHED-CHAIN ALPHA-KETO ACID DEHYDROGENASE COMPLEX, MITOCHONDRIAL"/>
    <property type="match status" value="1"/>
</dbReference>
<dbReference type="InterPro" id="IPR050743">
    <property type="entry name" value="2-oxoacid_DH_E2_comp"/>
</dbReference>
<accession>A0A644TSI9</accession>
<dbReference type="InterPro" id="IPR023213">
    <property type="entry name" value="CAT-like_dom_sf"/>
</dbReference>
<dbReference type="GO" id="GO:0005737">
    <property type="term" value="C:cytoplasm"/>
    <property type="evidence" value="ECO:0007669"/>
    <property type="project" value="TreeGrafter"/>
</dbReference>
<dbReference type="GO" id="GO:0031405">
    <property type="term" value="F:lipoic acid binding"/>
    <property type="evidence" value="ECO:0007669"/>
    <property type="project" value="TreeGrafter"/>
</dbReference>
<dbReference type="Pfam" id="PF00198">
    <property type="entry name" value="2-oxoacid_dh"/>
    <property type="match status" value="2"/>
</dbReference>
<proteinExistence type="predicted"/>
<evidence type="ECO:0000256" key="2">
    <source>
        <dbReference type="ARBA" id="ARBA00022679"/>
    </source>
</evidence>
<comment type="caution">
    <text evidence="5">The sequence shown here is derived from an EMBL/GenBank/DDBJ whole genome shotgun (WGS) entry which is preliminary data.</text>
</comment>
<comment type="cofactor">
    <cofactor evidence="1">
        <name>(R)-lipoate</name>
        <dbReference type="ChEBI" id="CHEBI:83088"/>
    </cofactor>
</comment>
<gene>
    <name evidence="5" type="ORF">SDC9_15599</name>
</gene>
<feature type="domain" description="2-oxoacid dehydrogenase acyltransferase catalytic" evidence="4">
    <location>
        <begin position="72"/>
        <end position="163"/>
    </location>
</feature>
<dbReference type="GO" id="GO:0016407">
    <property type="term" value="F:acetyltransferase activity"/>
    <property type="evidence" value="ECO:0007669"/>
    <property type="project" value="TreeGrafter"/>
</dbReference>
<organism evidence="5">
    <name type="scientific">bioreactor metagenome</name>
    <dbReference type="NCBI Taxonomy" id="1076179"/>
    <lineage>
        <taxon>unclassified sequences</taxon>
        <taxon>metagenomes</taxon>
        <taxon>ecological metagenomes</taxon>
    </lineage>
</organism>
<sequence>MPKAGTNPSKNYFSRWFSGSIYLRFEAINFTIMKPSFTYHRFPLSRIATFDVLSAGKKKHHIGALLEFDVSEGRKKLKEAKRAGKTVSFNAWILKSIGNALAKHGKTASFIAGRRRIISFDDINISMLVEKVIDGEKVPIPLLIKQVNEKSIPEITREIENARNQIISVNNMLLHRRQTIAETFYYCLPGFMRRFIWQYILSHPKTAFSKMGNVSVTSLGMMGKINGWFIPISVHPLTFGIGSVIQKAIVVNNEVVIRDILNVTVLLDHDVIDGGPMVRFINDLAKSVENAEALSSTGADATSETDSSV</sequence>
<keyword evidence="3" id="KW-0012">Acyltransferase</keyword>
<feature type="domain" description="2-oxoacid dehydrogenase acyltransferase catalytic" evidence="4">
    <location>
        <begin position="212"/>
        <end position="294"/>
    </location>
</feature>
<name>A0A644TSI9_9ZZZZ</name>
<evidence type="ECO:0000256" key="3">
    <source>
        <dbReference type="ARBA" id="ARBA00023315"/>
    </source>
</evidence>
<evidence type="ECO:0000313" key="5">
    <source>
        <dbReference type="EMBL" id="MPL69850.1"/>
    </source>
</evidence>
<dbReference type="EMBL" id="VSSQ01000049">
    <property type="protein sequence ID" value="MPL69850.1"/>
    <property type="molecule type" value="Genomic_DNA"/>
</dbReference>
<reference evidence="5" key="1">
    <citation type="submission" date="2019-08" db="EMBL/GenBank/DDBJ databases">
        <authorList>
            <person name="Kucharzyk K."/>
            <person name="Murdoch R.W."/>
            <person name="Higgins S."/>
            <person name="Loffler F."/>
        </authorList>
    </citation>
    <scope>NUCLEOTIDE SEQUENCE</scope>
</reference>
<dbReference type="PANTHER" id="PTHR43178">
    <property type="entry name" value="DIHYDROLIPOAMIDE ACETYLTRANSFERASE COMPONENT OF PYRUVATE DEHYDROGENASE COMPLEX"/>
    <property type="match status" value="1"/>
</dbReference>